<organism evidence="2 3">
    <name type="scientific">Nocardioides massiliensis</name>
    <dbReference type="NCBI Taxonomy" id="1325935"/>
    <lineage>
        <taxon>Bacteria</taxon>
        <taxon>Bacillati</taxon>
        <taxon>Actinomycetota</taxon>
        <taxon>Actinomycetes</taxon>
        <taxon>Propionibacteriales</taxon>
        <taxon>Nocardioidaceae</taxon>
        <taxon>Nocardioides</taxon>
    </lineage>
</organism>
<evidence type="ECO:0000313" key="3">
    <source>
        <dbReference type="Proteomes" id="UP001240447"/>
    </source>
</evidence>
<dbReference type="NCBIfam" id="NF005559">
    <property type="entry name" value="PRK07231.1"/>
    <property type="match status" value="1"/>
</dbReference>
<dbReference type="PRINTS" id="PR00081">
    <property type="entry name" value="GDHRDH"/>
</dbReference>
<evidence type="ECO:0000313" key="2">
    <source>
        <dbReference type="EMBL" id="MDP9821906.1"/>
    </source>
</evidence>
<dbReference type="InterPro" id="IPR002347">
    <property type="entry name" value="SDR_fam"/>
</dbReference>
<dbReference type="PRINTS" id="PR00080">
    <property type="entry name" value="SDRFAMILY"/>
</dbReference>
<evidence type="ECO:0000256" key="1">
    <source>
        <dbReference type="ARBA" id="ARBA00006484"/>
    </source>
</evidence>
<reference evidence="2 3" key="1">
    <citation type="submission" date="2023-07" db="EMBL/GenBank/DDBJ databases">
        <title>Sequencing the genomes of 1000 actinobacteria strains.</title>
        <authorList>
            <person name="Klenk H.-P."/>
        </authorList>
    </citation>
    <scope>NUCLEOTIDE SEQUENCE [LARGE SCALE GENOMIC DNA]</scope>
    <source>
        <strain evidence="2 3">GD13</strain>
    </source>
</reference>
<dbReference type="PANTHER" id="PTHR42760">
    <property type="entry name" value="SHORT-CHAIN DEHYDROGENASES/REDUCTASES FAMILY MEMBER"/>
    <property type="match status" value="1"/>
</dbReference>
<dbReference type="PANTHER" id="PTHR42760:SF135">
    <property type="entry name" value="BLL7886 PROTEIN"/>
    <property type="match status" value="1"/>
</dbReference>
<dbReference type="EMBL" id="JAUSQM010000001">
    <property type="protein sequence ID" value="MDP9821906.1"/>
    <property type="molecule type" value="Genomic_DNA"/>
</dbReference>
<dbReference type="SUPFAM" id="SSF51735">
    <property type="entry name" value="NAD(P)-binding Rossmann-fold domains"/>
    <property type="match status" value="1"/>
</dbReference>
<sequence length="264" mass="27060">MTHDAALGPGELFSLRGKVAVVTGASSGLGVRFAHTLAAAGADIVLAARRTELLEDVAAAIRASGRRCIAVPTDVSRREDCDGVIREAAAQLGDVHVLVNNAGISRTEPAHHEDLADFASIVDVNLTGAYAMAQAFARQCIASGHGGSIVNIASILGIAASTTPQAGYSASKAGLLGLTRDLAVQWSGRKGIRVNALAPGFFSSEMTQPLLADPTRLQELTARTALGRLGEADELAGALLLLASDAGSYITGVTLAVDGGWTLH</sequence>
<gene>
    <name evidence="2" type="ORF">J2S59_001715</name>
</gene>
<name>A0ABT9NNA9_9ACTN</name>
<comment type="caution">
    <text evidence="2">The sequence shown here is derived from an EMBL/GenBank/DDBJ whole genome shotgun (WGS) entry which is preliminary data.</text>
</comment>
<comment type="similarity">
    <text evidence="1">Belongs to the short-chain dehydrogenases/reductases (SDR) family.</text>
</comment>
<accession>A0ABT9NNA9</accession>
<proteinExistence type="inferred from homology"/>
<dbReference type="Pfam" id="PF13561">
    <property type="entry name" value="adh_short_C2"/>
    <property type="match status" value="1"/>
</dbReference>
<protein>
    <submittedName>
        <fullName evidence="2">NAD(P)-dependent dehydrogenase (Short-subunit alcohol dehydrogenase family)</fullName>
    </submittedName>
</protein>
<dbReference type="Gene3D" id="3.40.50.720">
    <property type="entry name" value="NAD(P)-binding Rossmann-like Domain"/>
    <property type="match status" value="1"/>
</dbReference>
<dbReference type="PROSITE" id="PS00061">
    <property type="entry name" value="ADH_SHORT"/>
    <property type="match status" value="1"/>
</dbReference>
<dbReference type="Proteomes" id="UP001240447">
    <property type="component" value="Unassembled WGS sequence"/>
</dbReference>
<dbReference type="RefSeq" id="WP_068120405.1">
    <property type="nucleotide sequence ID" value="NZ_CCXJ01000268.1"/>
</dbReference>
<dbReference type="InterPro" id="IPR036291">
    <property type="entry name" value="NAD(P)-bd_dom_sf"/>
</dbReference>
<keyword evidence="3" id="KW-1185">Reference proteome</keyword>
<dbReference type="InterPro" id="IPR020904">
    <property type="entry name" value="Sc_DH/Rdtase_CS"/>
</dbReference>